<evidence type="ECO:0000313" key="3">
    <source>
        <dbReference type="Proteomes" id="UP001372338"/>
    </source>
</evidence>
<organism evidence="2 3">
    <name type="scientific">Crotalaria pallida</name>
    <name type="common">Smooth rattlebox</name>
    <name type="synonym">Crotalaria striata</name>
    <dbReference type="NCBI Taxonomy" id="3830"/>
    <lineage>
        <taxon>Eukaryota</taxon>
        <taxon>Viridiplantae</taxon>
        <taxon>Streptophyta</taxon>
        <taxon>Embryophyta</taxon>
        <taxon>Tracheophyta</taxon>
        <taxon>Spermatophyta</taxon>
        <taxon>Magnoliopsida</taxon>
        <taxon>eudicotyledons</taxon>
        <taxon>Gunneridae</taxon>
        <taxon>Pentapetalae</taxon>
        <taxon>rosids</taxon>
        <taxon>fabids</taxon>
        <taxon>Fabales</taxon>
        <taxon>Fabaceae</taxon>
        <taxon>Papilionoideae</taxon>
        <taxon>50 kb inversion clade</taxon>
        <taxon>genistoids sensu lato</taxon>
        <taxon>core genistoids</taxon>
        <taxon>Crotalarieae</taxon>
        <taxon>Crotalaria</taxon>
    </lineage>
</organism>
<comment type="caution">
    <text evidence="2">The sequence shown here is derived from an EMBL/GenBank/DDBJ whole genome shotgun (WGS) entry which is preliminary data.</text>
</comment>
<reference evidence="2 3" key="1">
    <citation type="submission" date="2024-01" db="EMBL/GenBank/DDBJ databases">
        <title>The genomes of 5 underutilized Papilionoideae crops provide insights into root nodulation and disease resistanc.</title>
        <authorList>
            <person name="Yuan L."/>
        </authorList>
    </citation>
    <scope>NUCLEOTIDE SEQUENCE [LARGE SCALE GENOMIC DNA]</scope>
    <source>
        <strain evidence="2">ZHUSHIDOU_FW_LH</strain>
        <tissue evidence="2">Leaf</tissue>
    </source>
</reference>
<feature type="compositionally biased region" description="Low complexity" evidence="1">
    <location>
        <begin position="58"/>
        <end position="72"/>
    </location>
</feature>
<sequence length="119" mass="12628">MFEAFLANNPYYHKPASVSKKGKRNKPPLAVGGRNMLLTTTLATIYYSGSNKQKNKLAKSNASSSSSPCGSSAEDKVNSIIGIGDKLGAALNNSMLKGALMTMDHKDKNAKKGRKHGGL</sequence>
<dbReference type="Proteomes" id="UP001372338">
    <property type="component" value="Unassembled WGS sequence"/>
</dbReference>
<evidence type="ECO:0000256" key="1">
    <source>
        <dbReference type="SAM" id="MobiDB-lite"/>
    </source>
</evidence>
<accession>A0AAN9FUT2</accession>
<protein>
    <submittedName>
        <fullName evidence="2">Uncharacterized protein</fullName>
    </submittedName>
</protein>
<dbReference type="AlphaFoldDB" id="A0AAN9FUT2"/>
<feature type="region of interest" description="Disordered" evidence="1">
    <location>
        <begin position="13"/>
        <end position="32"/>
    </location>
</feature>
<keyword evidence="3" id="KW-1185">Reference proteome</keyword>
<proteinExistence type="predicted"/>
<name>A0AAN9FUT2_CROPI</name>
<gene>
    <name evidence="2" type="ORF">RIF29_09342</name>
</gene>
<feature type="region of interest" description="Disordered" evidence="1">
    <location>
        <begin position="52"/>
        <end position="74"/>
    </location>
</feature>
<dbReference type="EMBL" id="JAYWIO010000002">
    <property type="protein sequence ID" value="KAK7281389.1"/>
    <property type="molecule type" value="Genomic_DNA"/>
</dbReference>
<evidence type="ECO:0000313" key="2">
    <source>
        <dbReference type="EMBL" id="KAK7281389.1"/>
    </source>
</evidence>